<protein>
    <submittedName>
        <fullName evidence="1">Uncharacterized protein</fullName>
    </submittedName>
</protein>
<evidence type="ECO:0000313" key="1">
    <source>
        <dbReference type="EMBL" id="MVN76740.1"/>
    </source>
</evidence>
<sequence length="86" mass="9895">MRQVAIIPYPQVKITLLAWNGKYLLKLEQGPLEQTYKVAELDMNGVVPPDVEIRQILDDEFLTAAVARFQAMQQDLRAAFARHELR</sequence>
<dbReference type="EMBL" id="WQKZ01000002">
    <property type="protein sequence ID" value="MVN76740.1"/>
    <property type="molecule type" value="Genomic_DNA"/>
</dbReference>
<evidence type="ECO:0000313" key="2">
    <source>
        <dbReference type="Proteomes" id="UP000441336"/>
    </source>
</evidence>
<comment type="caution">
    <text evidence="1">The sequence shown here is derived from an EMBL/GenBank/DDBJ whole genome shotgun (WGS) entry which is preliminary data.</text>
</comment>
<gene>
    <name evidence="1" type="ORF">GO988_10445</name>
</gene>
<reference evidence="1 2" key="1">
    <citation type="submission" date="2019-12" db="EMBL/GenBank/DDBJ databases">
        <title>Hymenobacter sp. HMF4947 Genome sequencing and assembly.</title>
        <authorList>
            <person name="Kang H."/>
            <person name="Cha I."/>
            <person name="Kim H."/>
            <person name="Joh K."/>
        </authorList>
    </citation>
    <scope>NUCLEOTIDE SEQUENCE [LARGE SCALE GENOMIC DNA]</scope>
    <source>
        <strain evidence="1 2">HMF4947</strain>
    </source>
</reference>
<organism evidence="1 2">
    <name type="scientific">Hymenobacter ginkgonis</name>
    <dbReference type="NCBI Taxonomy" id="2682976"/>
    <lineage>
        <taxon>Bacteria</taxon>
        <taxon>Pseudomonadati</taxon>
        <taxon>Bacteroidota</taxon>
        <taxon>Cytophagia</taxon>
        <taxon>Cytophagales</taxon>
        <taxon>Hymenobacteraceae</taxon>
        <taxon>Hymenobacter</taxon>
    </lineage>
</organism>
<name>A0A7K1TEB8_9BACT</name>
<accession>A0A7K1TEB8</accession>
<dbReference type="RefSeq" id="WP_157564937.1">
    <property type="nucleotide sequence ID" value="NZ_WQKZ01000002.1"/>
</dbReference>
<keyword evidence="2" id="KW-1185">Reference proteome</keyword>
<proteinExistence type="predicted"/>
<dbReference type="Proteomes" id="UP000441336">
    <property type="component" value="Unassembled WGS sequence"/>
</dbReference>
<dbReference type="AlphaFoldDB" id="A0A7K1TEB8"/>